<gene>
    <name evidence="2" type="ORF">DI533_19500</name>
</gene>
<evidence type="ECO:0000313" key="3">
    <source>
        <dbReference type="Proteomes" id="UP000248975"/>
    </source>
</evidence>
<evidence type="ECO:0000313" key="2">
    <source>
        <dbReference type="EMBL" id="PZQ95493.1"/>
    </source>
</evidence>
<keyword evidence="1" id="KW-0812">Transmembrane</keyword>
<feature type="transmembrane region" description="Helical" evidence="1">
    <location>
        <begin position="6"/>
        <end position="23"/>
    </location>
</feature>
<evidence type="ECO:0000256" key="1">
    <source>
        <dbReference type="SAM" id="Phobius"/>
    </source>
</evidence>
<protein>
    <recommendedName>
        <fullName evidence="4">NfeD-like C-terminal domain-containing protein</fullName>
    </recommendedName>
</protein>
<accession>A0A2W5TXH8</accession>
<proteinExistence type="predicted"/>
<name>A0A2W5TXH8_CERSP</name>
<organism evidence="2 3">
    <name type="scientific">Cereibacter sphaeroides</name>
    <name type="common">Rhodobacter sphaeroides</name>
    <dbReference type="NCBI Taxonomy" id="1063"/>
    <lineage>
        <taxon>Bacteria</taxon>
        <taxon>Pseudomonadati</taxon>
        <taxon>Pseudomonadota</taxon>
        <taxon>Alphaproteobacteria</taxon>
        <taxon>Rhodobacterales</taxon>
        <taxon>Paracoccaceae</taxon>
        <taxon>Cereibacter</taxon>
    </lineage>
</organism>
<dbReference type="Proteomes" id="UP000248975">
    <property type="component" value="Unassembled WGS sequence"/>
</dbReference>
<feature type="transmembrane region" description="Helical" evidence="1">
    <location>
        <begin position="28"/>
        <end position="46"/>
    </location>
</feature>
<comment type="caution">
    <text evidence="2">The sequence shown here is derived from an EMBL/GenBank/DDBJ whole genome shotgun (WGS) entry which is preliminary data.</text>
</comment>
<keyword evidence="1" id="KW-0472">Membrane</keyword>
<dbReference type="EMBL" id="QFQS01000007">
    <property type="protein sequence ID" value="PZQ95493.1"/>
    <property type="molecule type" value="Genomic_DNA"/>
</dbReference>
<sequence length="90" mass="9698">MMAGLWWVWMVAGLVLAIIEVILPGYIFAGFAVAAVVNGGLIWLGLLGGNLAVMLAVFAVISVLAWAGLRLVFGKNLGEVKRWDRDINDN</sequence>
<feature type="transmembrane region" description="Helical" evidence="1">
    <location>
        <begin position="52"/>
        <end position="73"/>
    </location>
</feature>
<reference evidence="2 3" key="1">
    <citation type="submission" date="2017-08" db="EMBL/GenBank/DDBJ databases">
        <title>Infants hospitalized years apart are colonized by the same room-sourced microbial strains.</title>
        <authorList>
            <person name="Brooks B."/>
            <person name="Olm M.R."/>
            <person name="Firek B.A."/>
            <person name="Baker R."/>
            <person name="Thomas B.C."/>
            <person name="Morowitz M.J."/>
            <person name="Banfield J.F."/>
        </authorList>
    </citation>
    <scope>NUCLEOTIDE SEQUENCE [LARGE SCALE GENOMIC DNA]</scope>
    <source>
        <strain evidence="2">S2_003_000_R2_11</strain>
    </source>
</reference>
<dbReference type="AlphaFoldDB" id="A0A2W5TXH8"/>
<keyword evidence="1" id="KW-1133">Transmembrane helix</keyword>
<evidence type="ECO:0008006" key="4">
    <source>
        <dbReference type="Google" id="ProtNLM"/>
    </source>
</evidence>